<feature type="transmembrane region" description="Helical" evidence="1">
    <location>
        <begin position="162"/>
        <end position="187"/>
    </location>
</feature>
<gene>
    <name evidence="2" type="ORF">ESO86_01950</name>
</gene>
<keyword evidence="3" id="KW-1185">Reference proteome</keyword>
<feature type="non-terminal residue" evidence="2">
    <location>
        <position position="204"/>
    </location>
</feature>
<proteinExistence type="predicted"/>
<accession>A0A4Q2JVZ8</accession>
<feature type="transmembrane region" description="Helical" evidence="1">
    <location>
        <begin position="62"/>
        <end position="84"/>
    </location>
</feature>
<feature type="transmembrane region" description="Helical" evidence="1">
    <location>
        <begin position="90"/>
        <end position="112"/>
    </location>
</feature>
<keyword evidence="1" id="KW-0472">Membrane</keyword>
<reference evidence="2 3" key="1">
    <citation type="submission" date="2019-01" db="EMBL/GenBank/DDBJ databases">
        <authorList>
            <person name="Li J."/>
        </authorList>
    </citation>
    <scope>NUCLEOTIDE SEQUENCE [LARGE SCALE GENOMIC DNA]</scope>
    <source>
        <strain evidence="2 3">CGMCC 4.7180</strain>
    </source>
</reference>
<evidence type="ECO:0000313" key="3">
    <source>
        <dbReference type="Proteomes" id="UP000292881"/>
    </source>
</evidence>
<evidence type="ECO:0000256" key="1">
    <source>
        <dbReference type="SAM" id="Phobius"/>
    </source>
</evidence>
<protein>
    <submittedName>
        <fullName evidence="2">Uncharacterized protein</fullName>
    </submittedName>
</protein>
<organism evidence="2 3">
    <name type="scientific">Agromyces binzhouensis</name>
    <dbReference type="NCBI Taxonomy" id="1817495"/>
    <lineage>
        <taxon>Bacteria</taxon>
        <taxon>Bacillati</taxon>
        <taxon>Actinomycetota</taxon>
        <taxon>Actinomycetes</taxon>
        <taxon>Micrococcales</taxon>
        <taxon>Microbacteriaceae</taxon>
        <taxon>Agromyces</taxon>
    </lineage>
</organism>
<dbReference type="EMBL" id="SDPL01000014">
    <property type="protein sequence ID" value="RXZ51574.1"/>
    <property type="molecule type" value="Genomic_DNA"/>
</dbReference>
<sequence>MPRMRSAIGAVVLAATAGAALVVVMVASPLPLAETVPTLIVPVMFVLAGFLGPIWRASAFTCTTVAGIGVLHLVALAASALALADAGPGLAWHLGSQIAFVAGFGLLVPLAAGYPDGPAPSWSLVVLGAGVAVPVLAALAGPTPAVLDGTTMLGPVADVLPVWIAAVSAIVFLLPAASVVVGLVRLVRGDRALRRRLAWPLAAL</sequence>
<comment type="caution">
    <text evidence="2">The sequence shown here is derived from an EMBL/GenBank/DDBJ whole genome shotgun (WGS) entry which is preliminary data.</text>
</comment>
<keyword evidence="1" id="KW-1133">Transmembrane helix</keyword>
<feature type="transmembrane region" description="Helical" evidence="1">
    <location>
        <begin position="35"/>
        <end position="55"/>
    </location>
</feature>
<name>A0A4Q2JVZ8_9MICO</name>
<dbReference type="Proteomes" id="UP000292881">
    <property type="component" value="Unassembled WGS sequence"/>
</dbReference>
<evidence type="ECO:0000313" key="2">
    <source>
        <dbReference type="EMBL" id="RXZ51574.1"/>
    </source>
</evidence>
<feature type="transmembrane region" description="Helical" evidence="1">
    <location>
        <begin position="124"/>
        <end position="142"/>
    </location>
</feature>
<dbReference type="AlphaFoldDB" id="A0A4Q2JVZ8"/>
<keyword evidence="1" id="KW-0812">Transmembrane</keyword>